<keyword evidence="3" id="KW-1185">Reference proteome</keyword>
<dbReference type="Proteomes" id="UP001501074">
    <property type="component" value="Unassembled WGS sequence"/>
</dbReference>
<sequence length="306" mass="32047">MTTPTNGTDKDVRNPDELRPDGAVAADQAARAAAGRNARAERDAGADQDTREPVTAGRPTPQDASAETRPSWPGPSSASSVGQAGPGERPVGGTVDEPVDRPVDGSRSGESRTSWAGPTVVSPDQGDQSVREDYAHGEAHRRAGSGGVSGVGKDEVIGKDPVVTRVPAERPPQPDPVDPDDTDTVGTDPVIAEDSDRDVVAGAAEGEKISDTDDDTPSAPVTSINSGRRRSEAAPDAVDGRTDVTSDDEWRDLQAKFVDDPESTVTEAATLIERDLAGLRSKLAGGSTEDLRNAFKRYRGLHESLR</sequence>
<comment type="caution">
    <text evidence="2">The sequence shown here is derived from an EMBL/GenBank/DDBJ whole genome shotgun (WGS) entry which is preliminary data.</text>
</comment>
<feature type="compositionally biased region" description="Basic and acidic residues" evidence="1">
    <location>
        <begin position="38"/>
        <end position="52"/>
    </location>
</feature>
<dbReference type="EMBL" id="BAAAZO010000011">
    <property type="protein sequence ID" value="GAA3631776.1"/>
    <property type="molecule type" value="Genomic_DNA"/>
</dbReference>
<dbReference type="RefSeq" id="WP_231484033.1">
    <property type="nucleotide sequence ID" value="NZ_BAAAZO010000011.1"/>
</dbReference>
<protein>
    <submittedName>
        <fullName evidence="2">Uncharacterized protein</fullName>
    </submittedName>
</protein>
<feature type="compositionally biased region" description="Basic and acidic residues" evidence="1">
    <location>
        <begin position="229"/>
        <end position="244"/>
    </location>
</feature>
<proteinExistence type="predicted"/>
<feature type="compositionally biased region" description="Basic and acidic residues" evidence="1">
    <location>
        <begin position="8"/>
        <end position="20"/>
    </location>
</feature>
<feature type="compositionally biased region" description="Low complexity" evidence="1">
    <location>
        <begin position="21"/>
        <end position="37"/>
    </location>
</feature>
<organism evidence="2 3">
    <name type="scientific">Kineosporia mesophila</name>
    <dbReference type="NCBI Taxonomy" id="566012"/>
    <lineage>
        <taxon>Bacteria</taxon>
        <taxon>Bacillati</taxon>
        <taxon>Actinomycetota</taxon>
        <taxon>Actinomycetes</taxon>
        <taxon>Kineosporiales</taxon>
        <taxon>Kineosporiaceae</taxon>
        <taxon>Kineosporia</taxon>
    </lineage>
</organism>
<gene>
    <name evidence="2" type="ORF">GCM10022223_57360</name>
</gene>
<accession>A0ABP7AH82</accession>
<evidence type="ECO:0000256" key="1">
    <source>
        <dbReference type="SAM" id="MobiDB-lite"/>
    </source>
</evidence>
<evidence type="ECO:0000313" key="2">
    <source>
        <dbReference type="EMBL" id="GAA3631776.1"/>
    </source>
</evidence>
<feature type="compositionally biased region" description="Basic and acidic residues" evidence="1">
    <location>
        <begin position="98"/>
        <end position="110"/>
    </location>
</feature>
<name>A0ABP7AH82_9ACTN</name>
<feature type="compositionally biased region" description="Basic and acidic residues" evidence="1">
    <location>
        <begin position="129"/>
        <end position="141"/>
    </location>
</feature>
<evidence type="ECO:0000313" key="3">
    <source>
        <dbReference type="Proteomes" id="UP001501074"/>
    </source>
</evidence>
<feature type="region of interest" description="Disordered" evidence="1">
    <location>
        <begin position="1"/>
        <end position="246"/>
    </location>
</feature>
<reference evidence="3" key="1">
    <citation type="journal article" date="2019" name="Int. J. Syst. Evol. Microbiol.">
        <title>The Global Catalogue of Microorganisms (GCM) 10K type strain sequencing project: providing services to taxonomists for standard genome sequencing and annotation.</title>
        <authorList>
            <consortium name="The Broad Institute Genomics Platform"/>
            <consortium name="The Broad Institute Genome Sequencing Center for Infectious Disease"/>
            <person name="Wu L."/>
            <person name="Ma J."/>
        </authorList>
    </citation>
    <scope>NUCLEOTIDE SEQUENCE [LARGE SCALE GENOMIC DNA]</scope>
    <source>
        <strain evidence="3">JCM 16902</strain>
    </source>
</reference>